<evidence type="ECO:0000259" key="6">
    <source>
        <dbReference type="Pfam" id="PF06813"/>
    </source>
</evidence>
<dbReference type="Pfam" id="PF23262">
    <property type="entry name" value="NFD4_C"/>
    <property type="match status" value="1"/>
</dbReference>
<feature type="transmembrane region" description="Helical" evidence="5">
    <location>
        <begin position="12"/>
        <end position="36"/>
    </location>
</feature>
<evidence type="ECO:0000259" key="7">
    <source>
        <dbReference type="Pfam" id="PF23262"/>
    </source>
</evidence>
<feature type="transmembrane region" description="Helical" evidence="5">
    <location>
        <begin position="404"/>
        <end position="424"/>
    </location>
</feature>
<dbReference type="InterPro" id="IPR056555">
    <property type="entry name" value="NFD4_C"/>
</dbReference>
<dbReference type="SUPFAM" id="SSF103473">
    <property type="entry name" value="MFS general substrate transporter"/>
    <property type="match status" value="1"/>
</dbReference>
<proteinExistence type="predicted"/>
<evidence type="ECO:0000313" key="9">
    <source>
        <dbReference type="Proteomes" id="UP000726737"/>
    </source>
</evidence>
<keyword evidence="3 5" id="KW-1133">Transmembrane helix</keyword>
<dbReference type="InterPro" id="IPR036259">
    <property type="entry name" value="MFS_trans_sf"/>
</dbReference>
<feature type="transmembrane region" description="Helical" evidence="5">
    <location>
        <begin position="284"/>
        <end position="303"/>
    </location>
</feature>
<organism evidence="8 9">
    <name type="scientific">Mortierella polycephala</name>
    <dbReference type="NCBI Taxonomy" id="41804"/>
    <lineage>
        <taxon>Eukaryota</taxon>
        <taxon>Fungi</taxon>
        <taxon>Fungi incertae sedis</taxon>
        <taxon>Mucoromycota</taxon>
        <taxon>Mortierellomycotina</taxon>
        <taxon>Mortierellomycetes</taxon>
        <taxon>Mortierellales</taxon>
        <taxon>Mortierellaceae</taxon>
        <taxon>Mortierella</taxon>
    </lineage>
</organism>
<comment type="subcellular location">
    <subcellularLocation>
        <location evidence="1">Membrane</location>
        <topology evidence="1">Multi-pass membrane protein</topology>
    </subcellularLocation>
</comment>
<keyword evidence="2 5" id="KW-0812">Transmembrane</keyword>
<feature type="transmembrane region" description="Helical" evidence="5">
    <location>
        <begin position="131"/>
        <end position="151"/>
    </location>
</feature>
<comment type="caution">
    <text evidence="8">The sequence shown here is derived from an EMBL/GenBank/DDBJ whole genome shotgun (WGS) entry which is preliminary data.</text>
</comment>
<evidence type="ECO:0000256" key="3">
    <source>
        <dbReference type="ARBA" id="ARBA00022989"/>
    </source>
</evidence>
<feature type="domain" description="NFD4 C-terminal" evidence="7">
    <location>
        <begin position="341"/>
        <end position="502"/>
    </location>
</feature>
<feature type="transmembrane region" description="Helical" evidence="5">
    <location>
        <begin position="436"/>
        <end position="458"/>
    </location>
</feature>
<reference evidence="8" key="1">
    <citation type="journal article" date="2020" name="Fungal Divers.">
        <title>Resolving the Mortierellaceae phylogeny through synthesis of multi-gene phylogenetics and phylogenomics.</title>
        <authorList>
            <person name="Vandepol N."/>
            <person name="Liber J."/>
            <person name="Desiro A."/>
            <person name="Na H."/>
            <person name="Kennedy M."/>
            <person name="Barry K."/>
            <person name="Grigoriev I.V."/>
            <person name="Miller A.N."/>
            <person name="O'Donnell K."/>
            <person name="Stajich J.E."/>
            <person name="Bonito G."/>
        </authorList>
    </citation>
    <scope>NUCLEOTIDE SEQUENCE</scope>
    <source>
        <strain evidence="8">KOD948</strain>
    </source>
</reference>
<feature type="domain" description="Nodulin-like" evidence="6">
    <location>
        <begin position="16"/>
        <end position="189"/>
    </location>
</feature>
<evidence type="ECO:0008006" key="10">
    <source>
        <dbReference type="Google" id="ProtNLM"/>
    </source>
</evidence>
<keyword evidence="9" id="KW-1185">Reference proteome</keyword>
<protein>
    <recommendedName>
        <fullName evidence="10">MFS general substrate transporter</fullName>
    </recommendedName>
</protein>
<evidence type="ECO:0000256" key="5">
    <source>
        <dbReference type="SAM" id="Phobius"/>
    </source>
</evidence>
<dbReference type="Proteomes" id="UP000726737">
    <property type="component" value="Unassembled WGS sequence"/>
</dbReference>
<evidence type="ECO:0000313" key="8">
    <source>
        <dbReference type="EMBL" id="KAG0266100.1"/>
    </source>
</evidence>
<evidence type="ECO:0000256" key="2">
    <source>
        <dbReference type="ARBA" id="ARBA00022692"/>
    </source>
</evidence>
<dbReference type="EMBL" id="JAAAJA010000022">
    <property type="protein sequence ID" value="KAG0266100.1"/>
    <property type="molecule type" value="Genomic_DNA"/>
</dbReference>
<keyword evidence="4 5" id="KW-0472">Membrane</keyword>
<feature type="transmembrane region" description="Helical" evidence="5">
    <location>
        <begin position="371"/>
        <end position="392"/>
    </location>
</feature>
<dbReference type="OrthoDB" id="410267at2759"/>
<feature type="transmembrane region" description="Helical" evidence="5">
    <location>
        <begin position="479"/>
        <end position="498"/>
    </location>
</feature>
<evidence type="ECO:0000256" key="4">
    <source>
        <dbReference type="ARBA" id="ARBA00023136"/>
    </source>
</evidence>
<dbReference type="Pfam" id="PF06813">
    <property type="entry name" value="Nodulin-like"/>
    <property type="match status" value="1"/>
</dbReference>
<sequence>MALLPKNTSVVARAASFVAACAVALVSGTPYLYSTYANQLTSKLALTALQSNVHCLVGWSIVVGLGRSVGLLAATLLMMGYSGLSLTYSGMFSPFGFFTAFFFLIVVGMGSQAGYMTSVSTNAHNFQSSRGLAMGVPIGCFGLSALLFAQISNHYYKDDTQSFLILVAKVIGSTILVSVMFLTIFPEQGPEGPKSMESVDEEATAVNIGVGDGAGHDSLDHSSLTAREDHGAIIANEDDGDRRLPQERERLLQDGHTEPRSPTSTTTIVPGSYSGFKLFSTNSTAQMLMLSILLLSGPGLMYVSNAGSIIRSIYRDHLEDPTLPPTPEDLVRLQQLQNFHVSLISLCSCFGRITVGVMSDFGKRGLDKWWGVNRIGFLLYAGVCVWLGQVLGARVQEVDDLTKVSLLVGLGYGNIFGVAPTIVGEWFGLPNFGTNWGWISIAPAIGGQVFNLIFGSLYDHNAQGEHTLECFGTECFRKSFLLGTCSSFLGVAVLIHLYNVARRAHAKPIGDR</sequence>
<dbReference type="GO" id="GO:0016020">
    <property type="term" value="C:membrane"/>
    <property type="evidence" value="ECO:0007669"/>
    <property type="project" value="UniProtKB-SubCell"/>
</dbReference>
<dbReference type="Gene3D" id="1.20.1250.20">
    <property type="entry name" value="MFS general substrate transporter like domains"/>
    <property type="match status" value="1"/>
</dbReference>
<dbReference type="PANTHER" id="PTHR21576:SF158">
    <property type="entry name" value="RIBOSOMAL RNA-PROCESSING PROTEIN 12-LIKE CONSERVED DOMAIN-CONTAINING PROTEIN"/>
    <property type="match status" value="1"/>
</dbReference>
<evidence type="ECO:0000256" key="1">
    <source>
        <dbReference type="ARBA" id="ARBA00004141"/>
    </source>
</evidence>
<dbReference type="AlphaFoldDB" id="A0A9P6QFJ8"/>
<accession>A0A9P6QFJ8</accession>
<feature type="transmembrane region" description="Helical" evidence="5">
    <location>
        <begin position="56"/>
        <end position="79"/>
    </location>
</feature>
<feature type="transmembrane region" description="Helical" evidence="5">
    <location>
        <begin position="163"/>
        <end position="185"/>
    </location>
</feature>
<feature type="transmembrane region" description="Helical" evidence="5">
    <location>
        <begin position="91"/>
        <end position="111"/>
    </location>
</feature>
<gene>
    <name evidence="8" type="ORF">BG011_003308</name>
</gene>
<name>A0A9P6QFJ8_9FUNG</name>
<dbReference type="InterPro" id="IPR010658">
    <property type="entry name" value="Nodulin-like"/>
</dbReference>
<dbReference type="PANTHER" id="PTHR21576">
    <property type="entry name" value="UNCHARACTERIZED NODULIN-LIKE PROTEIN"/>
    <property type="match status" value="1"/>
</dbReference>